<feature type="transmembrane region" description="Helical" evidence="1">
    <location>
        <begin position="120"/>
        <end position="139"/>
    </location>
</feature>
<feature type="transmembrane region" description="Helical" evidence="1">
    <location>
        <begin position="36"/>
        <end position="55"/>
    </location>
</feature>
<feature type="transmembrane region" description="Helical" evidence="1">
    <location>
        <begin position="12"/>
        <end position="30"/>
    </location>
</feature>
<dbReference type="Proteomes" id="UP000031671">
    <property type="component" value="Unassembled WGS sequence"/>
</dbReference>
<evidence type="ECO:0000313" key="3">
    <source>
        <dbReference type="Proteomes" id="UP000031671"/>
    </source>
</evidence>
<evidence type="ECO:0000313" key="2">
    <source>
        <dbReference type="EMBL" id="GAM56313.1"/>
    </source>
</evidence>
<organism evidence="2 3">
    <name type="scientific">Vibrio ishigakensis</name>
    <dbReference type="NCBI Taxonomy" id="1481914"/>
    <lineage>
        <taxon>Bacteria</taxon>
        <taxon>Pseudomonadati</taxon>
        <taxon>Pseudomonadota</taxon>
        <taxon>Gammaproteobacteria</taxon>
        <taxon>Vibrionales</taxon>
        <taxon>Vibrionaceae</taxon>
        <taxon>Vibrio</taxon>
    </lineage>
</organism>
<accession>A0A0B8NZ47</accession>
<sequence length="337" mass="38818">MSANQLIVEYRYKLIALIVLILLLVEVSTLNYFPVILFIFAGVNAFCIRLIYSIYCKRKNKSPSLGLLTITDESILSQPVFYLALTVPFFWAMVVFLISFKDVAITFDAEGMQALYETSRFPFMIMWASIPMMALVASIHRAKQTEKQISKVEKQIQMSEVKNNAELFLSHYDFYTKAIKEVIEKVFDEDRSLKLVYFSKKDAYMNIFRGASIQNGVAPISSCFFEKQLKQFDEAKQDYLVLSSLERQGGSVSEYRVRQVRYSLHQIMTRIGVNADNTLFNSPEACLAQAYREVMILISLLDMLVREFRHELGEERCDAYLSQLPMIQASSNIMRAV</sequence>
<gene>
    <name evidence="2" type="ORF">JCM19231_394</name>
</gene>
<keyword evidence="1" id="KW-1133">Transmembrane helix</keyword>
<proteinExistence type="predicted"/>
<protein>
    <submittedName>
        <fullName evidence="2">Uncharacterized protein</fullName>
    </submittedName>
</protein>
<keyword evidence="3" id="KW-1185">Reference proteome</keyword>
<dbReference type="RefSeq" id="WP_261834426.1">
    <property type="nucleotide sequence ID" value="NZ_AP024881.1"/>
</dbReference>
<keyword evidence="1" id="KW-0812">Transmembrane</keyword>
<name>A0A0B8NZ47_9VIBR</name>
<evidence type="ECO:0000256" key="1">
    <source>
        <dbReference type="SAM" id="Phobius"/>
    </source>
</evidence>
<reference evidence="2 3" key="2">
    <citation type="submission" date="2015-01" db="EMBL/GenBank/DDBJ databases">
        <authorList>
            <consortium name="NBRP consortium"/>
            <person name="Sawabe T."/>
            <person name="Meirelles P."/>
            <person name="Feng G."/>
            <person name="Sayaka M."/>
            <person name="Hattori M."/>
            <person name="Ohkuma M."/>
        </authorList>
    </citation>
    <scope>NUCLEOTIDE SEQUENCE [LARGE SCALE GENOMIC DNA]</scope>
    <source>
        <strain evidence="3">JCM 19231</strain>
    </source>
</reference>
<dbReference type="EMBL" id="BBRZ01000027">
    <property type="protein sequence ID" value="GAM56313.1"/>
    <property type="molecule type" value="Genomic_DNA"/>
</dbReference>
<dbReference type="AlphaFoldDB" id="A0A0B8NZ47"/>
<keyword evidence="1" id="KW-0472">Membrane</keyword>
<reference evidence="2 3" key="1">
    <citation type="submission" date="2015-01" db="EMBL/GenBank/DDBJ databases">
        <title>Vibrio sp. C1 JCM 19231 whole genome shotgun sequence.</title>
        <authorList>
            <person name="Sawabe T."/>
            <person name="Meirelles P."/>
            <person name="Feng G."/>
            <person name="Sayaka M."/>
            <person name="Hattori M."/>
            <person name="Ohkuma M."/>
        </authorList>
    </citation>
    <scope>NUCLEOTIDE SEQUENCE [LARGE SCALE GENOMIC DNA]</scope>
    <source>
        <strain evidence="3">JCM 19231</strain>
    </source>
</reference>
<comment type="caution">
    <text evidence="2">The sequence shown here is derived from an EMBL/GenBank/DDBJ whole genome shotgun (WGS) entry which is preliminary data.</text>
</comment>
<feature type="transmembrane region" description="Helical" evidence="1">
    <location>
        <begin position="80"/>
        <end position="100"/>
    </location>
</feature>